<feature type="region of interest" description="Disordered" evidence="1">
    <location>
        <begin position="154"/>
        <end position="173"/>
    </location>
</feature>
<feature type="region of interest" description="Disordered" evidence="1">
    <location>
        <begin position="198"/>
        <end position="220"/>
    </location>
</feature>
<feature type="compositionally biased region" description="Polar residues" evidence="1">
    <location>
        <begin position="628"/>
        <end position="638"/>
    </location>
</feature>
<dbReference type="EMBL" id="JAXOVC010000006">
    <property type="protein sequence ID" value="KAK4499769.1"/>
    <property type="molecule type" value="Genomic_DNA"/>
</dbReference>
<gene>
    <name evidence="2" type="ORF">PRZ48_007955</name>
</gene>
<feature type="region of interest" description="Disordered" evidence="1">
    <location>
        <begin position="561"/>
        <end position="638"/>
    </location>
</feature>
<comment type="caution">
    <text evidence="2">The sequence shown here is derived from an EMBL/GenBank/DDBJ whole genome shotgun (WGS) entry which is preliminary data.</text>
</comment>
<feature type="compositionally biased region" description="Gly residues" evidence="1">
    <location>
        <begin position="610"/>
        <end position="619"/>
    </location>
</feature>
<evidence type="ECO:0000313" key="3">
    <source>
        <dbReference type="Proteomes" id="UP001305779"/>
    </source>
</evidence>
<evidence type="ECO:0000313" key="2">
    <source>
        <dbReference type="EMBL" id="KAK4499769.1"/>
    </source>
</evidence>
<dbReference type="Proteomes" id="UP001305779">
    <property type="component" value="Unassembled WGS sequence"/>
</dbReference>
<reference evidence="2 3" key="1">
    <citation type="journal article" date="2023" name="G3 (Bethesda)">
        <title>A chromosome-level genome assembly of Zasmidium syzygii isolated from banana leaves.</title>
        <authorList>
            <person name="van Westerhoven A.C."/>
            <person name="Mehrabi R."/>
            <person name="Talebi R."/>
            <person name="Steentjes M.B.F."/>
            <person name="Corcolon B."/>
            <person name="Chong P.A."/>
            <person name="Kema G.H.J."/>
            <person name="Seidl M.F."/>
        </authorList>
    </citation>
    <scope>NUCLEOTIDE SEQUENCE [LARGE SCALE GENOMIC DNA]</scope>
    <source>
        <strain evidence="2 3">P124</strain>
    </source>
</reference>
<sequence length="638" mass="70017">MSAEDLPALRDFCDVGFLTYCQLDKKISLGPTNAGTVQPIAWFHIPYVKYDQTTLSAVTTVLNKLGHQGSFPDSPVSVPIGTDAFNALLATPIISQMADINIRHKHWFTTCAIASITIYNSWVQTKGSQAGHIAPGFLVHTAKVDEALERLRSENEEYERQNTASGRHDWPHKMRPMTHEGGVMTWQFWQSPPRPLPGQTGKVTAVAGPSSQGQPLSRRGDQSIERIVGTRGAENLDVTGSSISLTERMNEPFEGQRLKSLLEAGHRLLEAMMGTQQFIPTQAEWYSTKALSTKGWKQVPVGPQDLSAVRFLEGYVGVEDLGSGVLTGRIGGVPKSVQISFADPKDWKEIHHRHKALGEDDTYHSIVSYKGQVVAQLANNAPYPPALNPNPNPQVPNSQQMPGNLPEPHNWGDLVIPEYIAMTKRKSSGTFGPPDWWPILTAGLKATSPQAQEAIQAFLDVNDLDSVPAWPGITFPIGSLTYMQLLSSLEIKQIVWTFIQHKQMFGNAVIVSITAFDSGSTSPQGADTDNDLSQINFVAYVQKLSPLLKQMEADNRRFETRGRRAFEPKPGVQAKGPLSSKQEPLWPFPLRPVKNLPNAPSYQPGPAPGPGGSQYQGHGGQHDPVRGSSKNPYNQLRA</sequence>
<name>A0ABR0EEH2_ZASCE</name>
<feature type="compositionally biased region" description="Basic and acidic residues" evidence="1">
    <location>
        <begin position="154"/>
        <end position="172"/>
    </location>
</feature>
<accession>A0ABR0EEH2</accession>
<keyword evidence="3" id="KW-1185">Reference proteome</keyword>
<proteinExistence type="predicted"/>
<protein>
    <submittedName>
        <fullName evidence="2">Uncharacterized protein</fullName>
    </submittedName>
</protein>
<organism evidence="2 3">
    <name type="scientific">Zasmidium cellare</name>
    <name type="common">Wine cellar mold</name>
    <name type="synonym">Racodium cellare</name>
    <dbReference type="NCBI Taxonomy" id="395010"/>
    <lineage>
        <taxon>Eukaryota</taxon>
        <taxon>Fungi</taxon>
        <taxon>Dikarya</taxon>
        <taxon>Ascomycota</taxon>
        <taxon>Pezizomycotina</taxon>
        <taxon>Dothideomycetes</taxon>
        <taxon>Dothideomycetidae</taxon>
        <taxon>Mycosphaerellales</taxon>
        <taxon>Mycosphaerellaceae</taxon>
        <taxon>Zasmidium</taxon>
    </lineage>
</organism>
<evidence type="ECO:0000256" key="1">
    <source>
        <dbReference type="SAM" id="MobiDB-lite"/>
    </source>
</evidence>